<sequence>MERIAAASRSISGCTEQSGGWTMKLDLDDLLNAAEQKQETDRMVFWYPENRILLLDEHDQPADDLGEELNPDDYEVLPDWEDLNRYQLMEDFADRQPDGEVKNWLQNAIKGHGAFRRFRSVIERFGLQDEWYDFEEEAEYLHAAEWCQAHHLDYEEVPGIPDLSMAVHAEKKKEPQKPEIRITRLSSRNAMQIIYLLHELRAEEAKHRNLTSPDLEDNQNELEDTADTALIYAASDHGAYIGFLMVQSASKVVQAFFVKKDKHGQGIGEQLLSAYQKDFPESDLKFEVLPCDSELIAFLIAHGYGTISTIELHHDREEQSNSWSDGTHTFHF</sequence>
<reference evidence="2 3" key="1">
    <citation type="submission" date="2019-08" db="EMBL/GenBank/DDBJ databases">
        <title>In-depth cultivation of the pig gut microbiome towards novel bacterial diversity and tailored functional studies.</title>
        <authorList>
            <person name="Wylensek D."/>
            <person name="Hitch T.C.A."/>
            <person name="Clavel T."/>
        </authorList>
    </citation>
    <scope>NUCLEOTIDE SEQUENCE [LARGE SCALE GENOMIC DNA]</scope>
    <source>
        <strain evidence="2 3">Oil+RF-744-GAM-WT-6</strain>
    </source>
</reference>
<dbReference type="InterPro" id="IPR000182">
    <property type="entry name" value="GNAT_dom"/>
</dbReference>
<accession>A0A7X2NUA2</accession>
<keyword evidence="3" id="KW-1185">Reference proteome</keyword>
<dbReference type="InterPro" id="IPR005361">
    <property type="entry name" value="UPF0158"/>
</dbReference>
<dbReference type="Gene3D" id="3.40.630.30">
    <property type="match status" value="1"/>
</dbReference>
<dbReference type="Proteomes" id="UP000461880">
    <property type="component" value="Unassembled WGS sequence"/>
</dbReference>
<feature type="domain" description="N-acetyltransferase" evidence="1">
    <location>
        <begin position="180"/>
        <end position="322"/>
    </location>
</feature>
<dbReference type="Pfam" id="PF03682">
    <property type="entry name" value="UPF0158"/>
    <property type="match status" value="1"/>
</dbReference>
<dbReference type="EMBL" id="VUMN01000043">
    <property type="protein sequence ID" value="MSS59682.1"/>
    <property type="molecule type" value="Genomic_DNA"/>
</dbReference>
<dbReference type="GO" id="GO:0016747">
    <property type="term" value="F:acyltransferase activity, transferring groups other than amino-acyl groups"/>
    <property type="evidence" value="ECO:0007669"/>
    <property type="project" value="InterPro"/>
</dbReference>
<dbReference type="AlphaFoldDB" id="A0A7X2NUA2"/>
<evidence type="ECO:0000313" key="3">
    <source>
        <dbReference type="Proteomes" id="UP000461880"/>
    </source>
</evidence>
<dbReference type="InterPro" id="IPR016181">
    <property type="entry name" value="Acyl_CoA_acyltransferase"/>
</dbReference>
<evidence type="ECO:0000259" key="1">
    <source>
        <dbReference type="PROSITE" id="PS51186"/>
    </source>
</evidence>
<protein>
    <submittedName>
        <fullName evidence="2">GNAT family N-acetyltransferase</fullName>
    </submittedName>
</protein>
<dbReference type="Pfam" id="PF13673">
    <property type="entry name" value="Acetyltransf_10"/>
    <property type="match status" value="1"/>
</dbReference>
<organism evidence="2 3">
    <name type="scientific">Stecheria intestinalis</name>
    <dbReference type="NCBI Taxonomy" id="2606630"/>
    <lineage>
        <taxon>Bacteria</taxon>
        <taxon>Bacillati</taxon>
        <taxon>Bacillota</taxon>
        <taxon>Erysipelotrichia</taxon>
        <taxon>Erysipelotrichales</taxon>
        <taxon>Erysipelotrichaceae</taxon>
        <taxon>Stecheria</taxon>
    </lineage>
</organism>
<dbReference type="PROSITE" id="PS51186">
    <property type="entry name" value="GNAT"/>
    <property type="match status" value="1"/>
</dbReference>
<evidence type="ECO:0000313" key="2">
    <source>
        <dbReference type="EMBL" id="MSS59682.1"/>
    </source>
</evidence>
<keyword evidence="2" id="KW-0808">Transferase</keyword>
<proteinExistence type="predicted"/>
<gene>
    <name evidence="2" type="ORF">FYJ51_12335</name>
</gene>
<dbReference type="SUPFAM" id="SSF55729">
    <property type="entry name" value="Acyl-CoA N-acyltransferases (Nat)"/>
    <property type="match status" value="1"/>
</dbReference>
<name>A0A7X2NUA2_9FIRM</name>
<comment type="caution">
    <text evidence="2">The sequence shown here is derived from an EMBL/GenBank/DDBJ whole genome shotgun (WGS) entry which is preliminary data.</text>
</comment>